<feature type="compositionally biased region" description="Polar residues" evidence="1">
    <location>
        <begin position="1"/>
        <end position="10"/>
    </location>
</feature>
<gene>
    <name evidence="2" type="ORF">EB796_019289</name>
</gene>
<name>A0A7J7J823_BUGNE</name>
<proteinExistence type="predicted"/>
<sequence>MTEENTTPQVKGSVEDTYSAAVTSPKNGPTIEGTTPLLEMTEENTTPQVKGSVEGLTLLVKGSVEDTTPLNPDLSGKSKQANIIAAVTEEIERHKKNSAQQEIAGCSHALVAEDFAASTKILKQFLKD</sequence>
<dbReference type="Proteomes" id="UP000593567">
    <property type="component" value="Unassembled WGS sequence"/>
</dbReference>
<dbReference type="AlphaFoldDB" id="A0A7J7J823"/>
<protein>
    <submittedName>
        <fullName evidence="2">Uncharacterized protein</fullName>
    </submittedName>
</protein>
<organism evidence="2 3">
    <name type="scientific">Bugula neritina</name>
    <name type="common">Brown bryozoan</name>
    <name type="synonym">Sertularia neritina</name>
    <dbReference type="NCBI Taxonomy" id="10212"/>
    <lineage>
        <taxon>Eukaryota</taxon>
        <taxon>Metazoa</taxon>
        <taxon>Spiralia</taxon>
        <taxon>Lophotrochozoa</taxon>
        <taxon>Bryozoa</taxon>
        <taxon>Gymnolaemata</taxon>
        <taxon>Cheilostomatida</taxon>
        <taxon>Flustrina</taxon>
        <taxon>Buguloidea</taxon>
        <taxon>Bugulidae</taxon>
        <taxon>Bugula</taxon>
    </lineage>
</organism>
<feature type="region of interest" description="Disordered" evidence="1">
    <location>
        <begin position="1"/>
        <end position="34"/>
    </location>
</feature>
<accession>A0A7J7J823</accession>
<reference evidence="2" key="1">
    <citation type="submission" date="2020-06" db="EMBL/GenBank/DDBJ databases">
        <title>Draft genome of Bugula neritina, a colonial animal packing powerful symbionts and potential medicines.</title>
        <authorList>
            <person name="Rayko M."/>
        </authorList>
    </citation>
    <scope>NUCLEOTIDE SEQUENCE [LARGE SCALE GENOMIC DNA]</scope>
    <source>
        <strain evidence="2">Kwan_BN1</strain>
    </source>
</reference>
<dbReference type="EMBL" id="VXIV02002854">
    <property type="protein sequence ID" value="KAF6022409.1"/>
    <property type="molecule type" value="Genomic_DNA"/>
</dbReference>
<comment type="caution">
    <text evidence="2">The sequence shown here is derived from an EMBL/GenBank/DDBJ whole genome shotgun (WGS) entry which is preliminary data.</text>
</comment>
<evidence type="ECO:0000313" key="2">
    <source>
        <dbReference type="EMBL" id="KAF6022409.1"/>
    </source>
</evidence>
<evidence type="ECO:0000313" key="3">
    <source>
        <dbReference type="Proteomes" id="UP000593567"/>
    </source>
</evidence>
<evidence type="ECO:0000256" key="1">
    <source>
        <dbReference type="SAM" id="MobiDB-lite"/>
    </source>
</evidence>
<keyword evidence="3" id="KW-1185">Reference proteome</keyword>